<dbReference type="Pfam" id="PF01641">
    <property type="entry name" value="SelR"/>
    <property type="match status" value="1"/>
</dbReference>
<evidence type="ECO:0000256" key="5">
    <source>
        <dbReference type="RuleBase" id="RU365044"/>
    </source>
</evidence>
<organism evidence="7 8">
    <name type="scientific">Nakaseomyces bracarensis</name>
    <dbReference type="NCBI Taxonomy" id="273131"/>
    <lineage>
        <taxon>Eukaryota</taxon>
        <taxon>Fungi</taxon>
        <taxon>Dikarya</taxon>
        <taxon>Ascomycota</taxon>
        <taxon>Saccharomycotina</taxon>
        <taxon>Saccharomycetes</taxon>
        <taxon>Saccharomycetales</taxon>
        <taxon>Saccharomycetaceae</taxon>
        <taxon>Nakaseomyces</taxon>
    </lineage>
</organism>
<comment type="catalytic activity">
    <reaction evidence="5">
        <text>L-methionyl-[protein] + [thioredoxin]-disulfide + H2O = L-methionyl-(R)-S-oxide-[protein] + [thioredoxin]-dithiol</text>
        <dbReference type="Rhea" id="RHEA:24164"/>
        <dbReference type="Rhea" id="RHEA-COMP:10698"/>
        <dbReference type="Rhea" id="RHEA-COMP:10700"/>
        <dbReference type="Rhea" id="RHEA-COMP:12313"/>
        <dbReference type="Rhea" id="RHEA-COMP:12314"/>
        <dbReference type="ChEBI" id="CHEBI:15377"/>
        <dbReference type="ChEBI" id="CHEBI:16044"/>
        <dbReference type="ChEBI" id="CHEBI:29950"/>
        <dbReference type="ChEBI" id="CHEBI:45764"/>
        <dbReference type="ChEBI" id="CHEBI:50058"/>
        <dbReference type="EC" id="1.8.4.12"/>
    </reaction>
</comment>
<dbReference type="InterPro" id="IPR011057">
    <property type="entry name" value="Mss4-like_sf"/>
</dbReference>
<feature type="domain" description="MsrB" evidence="6">
    <location>
        <begin position="31"/>
        <end position="158"/>
    </location>
</feature>
<keyword evidence="4 5" id="KW-0560">Oxidoreductase</keyword>
<dbReference type="EC" id="1.8.4.12" evidence="5"/>
<evidence type="ECO:0000256" key="2">
    <source>
        <dbReference type="ARBA" id="ARBA00022723"/>
    </source>
</evidence>
<evidence type="ECO:0000256" key="1">
    <source>
        <dbReference type="ARBA" id="ARBA00007174"/>
    </source>
</evidence>
<name>A0ABR4NYT2_9SACH</name>
<protein>
    <recommendedName>
        <fullName evidence="5">Peptide-methionine (R)-S-oxide reductase</fullName>
        <ecNumber evidence="5">1.8.4.12</ecNumber>
    </recommendedName>
</protein>
<dbReference type="Proteomes" id="UP001623330">
    <property type="component" value="Unassembled WGS sequence"/>
</dbReference>
<evidence type="ECO:0000256" key="3">
    <source>
        <dbReference type="ARBA" id="ARBA00022833"/>
    </source>
</evidence>
<dbReference type="PANTHER" id="PTHR46081:SF8">
    <property type="entry name" value="PEPTIDE METHIONINE SULFOXIDE REDUCTASE 2"/>
    <property type="match status" value="1"/>
</dbReference>
<dbReference type="SUPFAM" id="SSF51316">
    <property type="entry name" value="Mss4-like"/>
    <property type="match status" value="1"/>
</dbReference>
<dbReference type="PROSITE" id="PS51790">
    <property type="entry name" value="MSRB"/>
    <property type="match status" value="1"/>
</dbReference>
<proteinExistence type="inferred from homology"/>
<dbReference type="EMBL" id="JBEVYD010000003">
    <property type="protein sequence ID" value="KAL3234260.1"/>
    <property type="molecule type" value="Genomic_DNA"/>
</dbReference>
<dbReference type="PANTHER" id="PTHR46081">
    <property type="entry name" value="PEPTIDE METHIONINE SULFOXIDE REDUCTASE 2"/>
    <property type="match status" value="1"/>
</dbReference>
<comment type="caution">
    <text evidence="7">The sequence shown here is derived from an EMBL/GenBank/DDBJ whole genome shotgun (WGS) entry which is preliminary data.</text>
</comment>
<dbReference type="NCBIfam" id="TIGR00357">
    <property type="entry name" value="peptide-methionine (R)-S-oxide reductase MsrB"/>
    <property type="match status" value="1"/>
</dbReference>
<dbReference type="Gene3D" id="2.170.150.20">
    <property type="entry name" value="Peptide methionine sulfoxide reductase"/>
    <property type="match status" value="1"/>
</dbReference>
<evidence type="ECO:0000259" key="6">
    <source>
        <dbReference type="PROSITE" id="PS51790"/>
    </source>
</evidence>
<comment type="cofactor">
    <cofactor evidence="5">
        <name>Zn(2+)</name>
        <dbReference type="ChEBI" id="CHEBI:29105"/>
    </cofactor>
    <text evidence="5">Binds 1 zinc ion per subunit.</text>
</comment>
<keyword evidence="2 5" id="KW-0479">Metal-binding</keyword>
<dbReference type="InterPro" id="IPR002579">
    <property type="entry name" value="Met_Sox_Rdtase_MsrB_dom"/>
</dbReference>
<keyword evidence="8" id="KW-1185">Reference proteome</keyword>
<reference evidence="7 8" key="1">
    <citation type="submission" date="2024-05" db="EMBL/GenBank/DDBJ databases">
        <title>Long read based assembly of the Candida bracarensis genome reveals expanded adhesin content.</title>
        <authorList>
            <person name="Marcet-Houben M."/>
            <person name="Ksiezopolska E."/>
            <person name="Gabaldon T."/>
        </authorList>
    </citation>
    <scope>NUCLEOTIDE SEQUENCE [LARGE SCALE GENOMIC DNA]</scope>
    <source>
        <strain evidence="7 8">CBM6</strain>
    </source>
</reference>
<evidence type="ECO:0000313" key="8">
    <source>
        <dbReference type="Proteomes" id="UP001623330"/>
    </source>
</evidence>
<evidence type="ECO:0000256" key="4">
    <source>
        <dbReference type="ARBA" id="ARBA00023002"/>
    </source>
</evidence>
<evidence type="ECO:0000313" key="7">
    <source>
        <dbReference type="EMBL" id="KAL3234260.1"/>
    </source>
</evidence>
<accession>A0ABR4NYT2</accession>
<gene>
    <name evidence="7" type="ORF">RNJ44_03022</name>
</gene>
<keyword evidence="3 5" id="KW-0862">Zinc</keyword>
<dbReference type="InterPro" id="IPR028427">
    <property type="entry name" value="Met_Sox_Rdtase_MsrB"/>
</dbReference>
<sequence length="166" mass="19027">MLRAVVPRVIGIGYYNRRNISRTMLFGKKEEKEWNPELTEEQLWVLKDKGTEPANTGKYLYNKKSGVYHCANCDTPLYTSDTKFESGCGWPSFNQEIKGALKYKTDISHGMMRTEICCKKCGGHLGHVFKGEGWNKRLGLPNDERHCVNSLSLKFKDGQKEKIDVM</sequence>
<comment type="similarity">
    <text evidence="1 5">Belongs to the MsrB Met sulfoxide reductase family.</text>
</comment>